<dbReference type="AlphaFoldDB" id="S4PSB8"/>
<keyword evidence="1" id="KW-0812">Transmembrane</keyword>
<dbReference type="EMBL" id="GAIX01013993">
    <property type="protein sequence ID" value="JAA78567.1"/>
    <property type="molecule type" value="Transcribed_RNA"/>
</dbReference>
<keyword evidence="1" id="KW-0472">Membrane</keyword>
<sequence>MLVYIIALKTIKRLLLKFYNKNLMIQFIMISSSDLFLMIYLQIFYNSKTSPHEQIFPTYTNSVFIFKLLHTAFF</sequence>
<keyword evidence="1" id="KW-1133">Transmembrane helix</keyword>
<proteinExistence type="predicted"/>
<name>S4PSB8_9NEOP</name>
<organism evidence="2">
    <name type="scientific">Pararge aegeria</name>
    <name type="common">speckled wood butterfly</name>
    <dbReference type="NCBI Taxonomy" id="116150"/>
    <lineage>
        <taxon>Eukaryota</taxon>
        <taxon>Metazoa</taxon>
        <taxon>Ecdysozoa</taxon>
        <taxon>Arthropoda</taxon>
        <taxon>Hexapoda</taxon>
        <taxon>Insecta</taxon>
        <taxon>Pterygota</taxon>
        <taxon>Neoptera</taxon>
        <taxon>Endopterygota</taxon>
        <taxon>Lepidoptera</taxon>
        <taxon>Glossata</taxon>
        <taxon>Ditrysia</taxon>
        <taxon>Papilionoidea</taxon>
        <taxon>Nymphalidae</taxon>
        <taxon>Satyrinae</taxon>
        <taxon>Satyrini</taxon>
        <taxon>Parargina</taxon>
        <taxon>Pararge</taxon>
    </lineage>
</organism>
<reference evidence="2" key="1">
    <citation type="journal article" date="2013" name="BMC Genomics">
        <title>Unscrambling butterfly oogenesis.</title>
        <authorList>
            <person name="Carter J.M."/>
            <person name="Baker S.C."/>
            <person name="Pink R."/>
            <person name="Carter D.R."/>
            <person name="Collins A."/>
            <person name="Tomlin J."/>
            <person name="Gibbs M."/>
            <person name="Breuker C.J."/>
        </authorList>
    </citation>
    <scope>NUCLEOTIDE SEQUENCE</scope>
    <source>
        <tissue evidence="2">Ovary</tissue>
    </source>
</reference>
<protein>
    <submittedName>
        <fullName evidence="2">Uncharacterized protein</fullName>
    </submittedName>
</protein>
<evidence type="ECO:0000256" key="1">
    <source>
        <dbReference type="SAM" id="Phobius"/>
    </source>
</evidence>
<reference evidence="2" key="2">
    <citation type="submission" date="2013-05" db="EMBL/GenBank/DDBJ databases">
        <authorList>
            <person name="Carter J.-M."/>
            <person name="Baker S.C."/>
            <person name="Pink R."/>
            <person name="Carter D.R.F."/>
            <person name="Collins A."/>
            <person name="Tomlin J."/>
            <person name="Gibbs M."/>
            <person name="Breuker C.J."/>
        </authorList>
    </citation>
    <scope>NUCLEOTIDE SEQUENCE</scope>
    <source>
        <tissue evidence="2">Ovary</tissue>
    </source>
</reference>
<accession>S4PSB8</accession>
<evidence type="ECO:0000313" key="2">
    <source>
        <dbReference type="EMBL" id="JAA78567.1"/>
    </source>
</evidence>
<feature type="transmembrane region" description="Helical" evidence="1">
    <location>
        <begin position="23"/>
        <end position="45"/>
    </location>
</feature>